<dbReference type="Proteomes" id="UP000683925">
    <property type="component" value="Unassembled WGS sequence"/>
</dbReference>
<dbReference type="EMBL" id="CAJJDP010000079">
    <property type="protein sequence ID" value="CAD8182937.1"/>
    <property type="molecule type" value="Genomic_DNA"/>
</dbReference>
<dbReference type="OMA" id="LPPKWIR"/>
<evidence type="ECO:0000313" key="3">
    <source>
        <dbReference type="Proteomes" id="UP000683925"/>
    </source>
</evidence>
<dbReference type="OrthoDB" id="309361at2759"/>
<feature type="transmembrane region" description="Helical" evidence="1">
    <location>
        <begin position="82"/>
        <end position="103"/>
    </location>
</feature>
<comment type="caution">
    <text evidence="2">The sequence shown here is derived from an EMBL/GenBank/DDBJ whole genome shotgun (WGS) entry which is preliminary data.</text>
</comment>
<evidence type="ECO:0000313" key="2">
    <source>
        <dbReference type="EMBL" id="CAD8182937.1"/>
    </source>
</evidence>
<reference evidence="2" key="1">
    <citation type="submission" date="2021-01" db="EMBL/GenBank/DDBJ databases">
        <authorList>
            <consortium name="Genoscope - CEA"/>
            <person name="William W."/>
        </authorList>
    </citation>
    <scope>NUCLEOTIDE SEQUENCE</scope>
</reference>
<keyword evidence="3" id="KW-1185">Reference proteome</keyword>
<dbReference type="AlphaFoldDB" id="A0A8S1W2Q6"/>
<feature type="transmembrane region" description="Helical" evidence="1">
    <location>
        <begin position="55"/>
        <end position="76"/>
    </location>
</feature>
<organism evidence="2 3">
    <name type="scientific">Paramecium octaurelia</name>
    <dbReference type="NCBI Taxonomy" id="43137"/>
    <lineage>
        <taxon>Eukaryota</taxon>
        <taxon>Sar</taxon>
        <taxon>Alveolata</taxon>
        <taxon>Ciliophora</taxon>
        <taxon>Intramacronucleata</taxon>
        <taxon>Oligohymenophorea</taxon>
        <taxon>Peniculida</taxon>
        <taxon>Parameciidae</taxon>
        <taxon>Paramecium</taxon>
    </lineage>
</organism>
<keyword evidence="1" id="KW-1133">Transmembrane helix</keyword>
<protein>
    <submittedName>
        <fullName evidence="2">Uncharacterized protein</fullName>
    </submittedName>
</protein>
<evidence type="ECO:0000256" key="1">
    <source>
        <dbReference type="SAM" id="Phobius"/>
    </source>
</evidence>
<keyword evidence="1" id="KW-0812">Transmembrane</keyword>
<proteinExistence type="predicted"/>
<sequence length="125" mass="14531">MISILVVCLDSEYECHCPSIVIKILRSLSIIRFMNEVKKSITPIIKELPPKWIRLLILSSFMMTLALILSLIYTALKITLSLLMNLFYVILIAFFLSISLGIAKNNTPYQQNLYQYFEYIKFICL</sequence>
<keyword evidence="1" id="KW-0472">Membrane</keyword>
<accession>A0A8S1W2Q6</accession>
<gene>
    <name evidence="2" type="ORF">POCTA_138.1.T0800060</name>
</gene>
<name>A0A8S1W2Q6_PAROT</name>